<dbReference type="InterPro" id="IPR001245">
    <property type="entry name" value="Ser-Thr/Tyr_kinase_cat_dom"/>
</dbReference>
<keyword evidence="5" id="KW-0479">Metal-binding</keyword>
<evidence type="ECO:0000313" key="9">
    <source>
        <dbReference type="RefSeq" id="XP_017343800.1"/>
    </source>
</evidence>
<feature type="binding site" evidence="4">
    <location>
        <position position="274"/>
    </location>
    <ligand>
        <name>ATP</name>
        <dbReference type="ChEBI" id="CHEBI:30616"/>
    </ligand>
</feature>
<dbReference type="GO" id="GO:0045766">
    <property type="term" value="P:positive regulation of angiogenesis"/>
    <property type="evidence" value="ECO:0007669"/>
    <property type="project" value="TreeGrafter"/>
</dbReference>
<comment type="subcellular location">
    <subcellularLocation>
        <location evidence="1">Endomembrane system</location>
    </subcellularLocation>
</comment>
<dbReference type="GO" id="GO:0043408">
    <property type="term" value="P:regulation of MAPK cascade"/>
    <property type="evidence" value="ECO:0007669"/>
    <property type="project" value="TreeGrafter"/>
</dbReference>
<evidence type="ECO:0000256" key="6">
    <source>
        <dbReference type="SAM" id="Phobius"/>
    </source>
</evidence>
<evidence type="ECO:0000259" key="7">
    <source>
        <dbReference type="PROSITE" id="PS50011"/>
    </source>
</evidence>
<dbReference type="KEGG" id="ipu:108276549"/>
<dbReference type="GO" id="GO:0005021">
    <property type="term" value="F:vascular endothelial growth factor receptor activity"/>
    <property type="evidence" value="ECO:0007669"/>
    <property type="project" value="TreeGrafter"/>
</dbReference>
<organism evidence="8 9">
    <name type="scientific">Ictalurus punctatus</name>
    <name type="common">Channel catfish</name>
    <name type="synonym">Silurus punctatus</name>
    <dbReference type="NCBI Taxonomy" id="7998"/>
    <lineage>
        <taxon>Eukaryota</taxon>
        <taxon>Metazoa</taxon>
        <taxon>Chordata</taxon>
        <taxon>Craniata</taxon>
        <taxon>Vertebrata</taxon>
        <taxon>Euteleostomi</taxon>
        <taxon>Actinopterygii</taxon>
        <taxon>Neopterygii</taxon>
        <taxon>Teleostei</taxon>
        <taxon>Ostariophysi</taxon>
        <taxon>Siluriformes</taxon>
        <taxon>Ictaluridae</taxon>
        <taxon>Ictalurus</taxon>
    </lineage>
</organism>
<dbReference type="InterPro" id="IPR011009">
    <property type="entry name" value="Kinase-like_dom_sf"/>
</dbReference>
<dbReference type="GO" id="GO:0016477">
    <property type="term" value="P:cell migration"/>
    <property type="evidence" value="ECO:0007669"/>
    <property type="project" value="TreeGrafter"/>
</dbReference>
<dbReference type="SUPFAM" id="SSF56112">
    <property type="entry name" value="Protein kinase-like (PK-like)"/>
    <property type="match status" value="1"/>
</dbReference>
<dbReference type="AlphaFoldDB" id="A0A2D0SNE5"/>
<name>A0A2D0SNE5_ICTPU</name>
<dbReference type="GO" id="GO:0045446">
    <property type="term" value="P:endothelial cell differentiation"/>
    <property type="evidence" value="ECO:0007669"/>
    <property type="project" value="TreeGrafter"/>
</dbReference>
<keyword evidence="6" id="KW-0472">Membrane</keyword>
<dbReference type="PANTHER" id="PTHR24416">
    <property type="entry name" value="TYROSINE-PROTEIN KINASE RECEPTOR"/>
    <property type="match status" value="1"/>
</dbReference>
<evidence type="ECO:0000256" key="3">
    <source>
        <dbReference type="ARBA" id="ARBA00022840"/>
    </source>
</evidence>
<keyword evidence="3 4" id="KW-0067">ATP-binding</keyword>
<protein>
    <submittedName>
        <fullName evidence="9">Fibroblast growth factor receptor homolog 1</fullName>
    </submittedName>
</protein>
<dbReference type="GO" id="GO:0005524">
    <property type="term" value="F:ATP binding"/>
    <property type="evidence" value="ECO:0007669"/>
    <property type="project" value="UniProtKB-KW"/>
</dbReference>
<proteinExistence type="predicted"/>
<dbReference type="InterPro" id="IPR000719">
    <property type="entry name" value="Prot_kinase_dom"/>
</dbReference>
<dbReference type="GO" id="GO:0012505">
    <property type="term" value="C:endomembrane system"/>
    <property type="evidence" value="ECO:0007669"/>
    <property type="project" value="UniProtKB-SubCell"/>
</dbReference>
<dbReference type="InterPro" id="IPR050122">
    <property type="entry name" value="RTK"/>
</dbReference>
<dbReference type="GeneID" id="108276549"/>
<dbReference type="STRING" id="7998.ENSIPUP00000003497"/>
<dbReference type="Pfam" id="PF07714">
    <property type="entry name" value="PK_Tyr_Ser-Thr"/>
    <property type="match status" value="1"/>
</dbReference>
<dbReference type="OrthoDB" id="3256376at2759"/>
<dbReference type="GO" id="GO:0030335">
    <property type="term" value="P:positive regulation of cell migration"/>
    <property type="evidence" value="ECO:0007669"/>
    <property type="project" value="TreeGrafter"/>
</dbReference>
<dbReference type="Gene3D" id="1.10.510.10">
    <property type="entry name" value="Transferase(Phosphotransferase) domain 1"/>
    <property type="match status" value="1"/>
</dbReference>
<dbReference type="PRINTS" id="PR00109">
    <property type="entry name" value="TYRKINASE"/>
</dbReference>
<feature type="binding site" evidence="5">
    <location>
        <position position="275"/>
    </location>
    <ligand>
        <name>Mg(2+)</name>
        <dbReference type="ChEBI" id="CHEBI:18420"/>
    </ligand>
</feature>
<dbReference type="Proteomes" id="UP000221080">
    <property type="component" value="Chromosome 16"/>
</dbReference>
<keyword evidence="9" id="KW-0675">Receptor</keyword>
<dbReference type="GO" id="GO:0001525">
    <property type="term" value="P:angiogenesis"/>
    <property type="evidence" value="ECO:0007669"/>
    <property type="project" value="TreeGrafter"/>
</dbReference>
<evidence type="ECO:0000256" key="4">
    <source>
        <dbReference type="PIRSR" id="PIRSR000615-2"/>
    </source>
</evidence>
<accession>A0A2D0SNE5</accession>
<keyword evidence="5" id="KW-0460">Magnesium</keyword>
<dbReference type="GO" id="GO:0043235">
    <property type="term" value="C:receptor complex"/>
    <property type="evidence" value="ECO:0007669"/>
    <property type="project" value="TreeGrafter"/>
</dbReference>
<evidence type="ECO:0000256" key="2">
    <source>
        <dbReference type="ARBA" id="ARBA00022741"/>
    </source>
</evidence>
<keyword evidence="6" id="KW-1133">Transmembrane helix</keyword>
<keyword evidence="2 4" id="KW-0547">Nucleotide-binding</keyword>
<dbReference type="GO" id="GO:0046872">
    <property type="term" value="F:metal ion binding"/>
    <property type="evidence" value="ECO:0007669"/>
    <property type="project" value="UniProtKB-KW"/>
</dbReference>
<evidence type="ECO:0000256" key="1">
    <source>
        <dbReference type="ARBA" id="ARBA00004308"/>
    </source>
</evidence>
<dbReference type="GO" id="GO:0019838">
    <property type="term" value="F:growth factor binding"/>
    <property type="evidence" value="ECO:0007669"/>
    <property type="project" value="TreeGrafter"/>
</dbReference>
<sequence>MYRPTPKQNTGMASNYSTTTPAYTTAHNSAKEENFRCEKSYDGESLLLCIIITLFASIFLVIIMSITWLKTYRTMKRRIRSLQNTQQQALFLPSAEIDPSEESSRPKQIITVQLEQNAISASEFNLQSMKSASSSFNKANLMMHQLIKAGKESMLYKAKMTHGAIKGHTMFTCKIYKMAAKPKLVKREVMIMRTLNTHSNLLQLVDWNITEVPYMLIMENVEHGNLHTYLKANKDRLCKQEELQHLFTIALYHIAQAMDHLHSKMILHCNLALRNIMVQRFPHEVKVAEFGLARDITRGLRLSGNCEKTDSKLIPFRWYPPEYFKENLYGFKGDVWAFGIVIWEMQTFGTVPYPDLKTSGEVVSYLCAGHRTREPEECRPELLQMMRDCWQDSYITRPSFMDIVNVLENILENDRDYVDMDTSTVIV</sequence>
<dbReference type="GO" id="GO:0005886">
    <property type="term" value="C:plasma membrane"/>
    <property type="evidence" value="ECO:0007669"/>
    <property type="project" value="TreeGrafter"/>
</dbReference>
<evidence type="ECO:0000256" key="5">
    <source>
        <dbReference type="PIRSR" id="PIRSR000615-3"/>
    </source>
</evidence>
<feature type="domain" description="Protein kinase" evidence="7">
    <location>
        <begin position="141"/>
        <end position="411"/>
    </location>
</feature>
<dbReference type="PANTHER" id="PTHR24416:SF552">
    <property type="entry name" value="RECEPTOR PROTEIN-TYROSINE KINASE"/>
    <property type="match status" value="1"/>
</dbReference>
<keyword evidence="8" id="KW-1185">Reference proteome</keyword>
<gene>
    <name evidence="9" type="primary">LOC108276549</name>
</gene>
<feature type="transmembrane region" description="Helical" evidence="6">
    <location>
        <begin position="45"/>
        <end position="69"/>
    </location>
</feature>
<dbReference type="PROSITE" id="PS50011">
    <property type="entry name" value="PROTEIN_KINASE_DOM"/>
    <property type="match status" value="1"/>
</dbReference>
<evidence type="ECO:0000313" key="8">
    <source>
        <dbReference type="Proteomes" id="UP000221080"/>
    </source>
</evidence>
<reference evidence="8" key="1">
    <citation type="journal article" date="2016" name="Nat. Commun.">
        <title>The channel catfish genome sequence provides insights into the evolution of scale formation in teleosts.</title>
        <authorList>
            <person name="Liu Z."/>
            <person name="Liu S."/>
            <person name="Yao J."/>
            <person name="Bao L."/>
            <person name="Zhang J."/>
            <person name="Li Y."/>
            <person name="Jiang C."/>
            <person name="Sun L."/>
            <person name="Wang R."/>
            <person name="Zhang Y."/>
            <person name="Zhou T."/>
            <person name="Zeng Q."/>
            <person name="Fu Q."/>
            <person name="Gao S."/>
            <person name="Li N."/>
            <person name="Koren S."/>
            <person name="Jiang Y."/>
            <person name="Zimin A."/>
            <person name="Xu P."/>
            <person name="Phillippy A.M."/>
            <person name="Geng X."/>
            <person name="Song L."/>
            <person name="Sun F."/>
            <person name="Li C."/>
            <person name="Wang X."/>
            <person name="Chen A."/>
            <person name="Jin Y."/>
            <person name="Yuan Z."/>
            <person name="Yang Y."/>
            <person name="Tan S."/>
            <person name="Peatman E."/>
            <person name="Lu J."/>
            <person name="Qin Z."/>
            <person name="Dunham R."/>
            <person name="Li Z."/>
            <person name="Sonstegard T."/>
            <person name="Feng J."/>
            <person name="Danzmann R.G."/>
            <person name="Schroeder S."/>
            <person name="Scheffler B."/>
            <person name="Duke M.V."/>
            <person name="Ballard L."/>
            <person name="Kucuktas H."/>
            <person name="Kaltenboeck L."/>
            <person name="Liu H."/>
            <person name="Armbruster J."/>
            <person name="Xie Y."/>
            <person name="Kirby M.L."/>
            <person name="Tian Y."/>
            <person name="Flanagan M.E."/>
            <person name="Mu W."/>
            <person name="Waldbieser G.C."/>
        </authorList>
    </citation>
    <scope>NUCLEOTIDE SEQUENCE [LARGE SCALE GENOMIC DNA]</scope>
    <source>
        <strain evidence="8">SDA103</strain>
    </source>
</reference>
<keyword evidence="6" id="KW-0812">Transmembrane</keyword>
<dbReference type="RefSeq" id="XP_017343800.1">
    <property type="nucleotide sequence ID" value="XM_017488311.3"/>
</dbReference>
<reference evidence="9" key="2">
    <citation type="submission" date="2025-08" db="UniProtKB">
        <authorList>
            <consortium name="RefSeq"/>
        </authorList>
    </citation>
    <scope>IDENTIFICATION</scope>
    <source>
        <tissue evidence="9">Blood</tissue>
    </source>
</reference>